<dbReference type="Proteomes" id="UP000325289">
    <property type="component" value="Unassembled WGS sequence"/>
</dbReference>
<dbReference type="AlphaFoldDB" id="A0A1I2D1P8"/>
<keyword evidence="4" id="KW-1185">Reference proteome</keyword>
<dbReference type="OrthoDB" id="9804570at2"/>
<dbReference type="InterPro" id="IPR038162">
    <property type="entry name" value="SoxY_sf"/>
</dbReference>
<dbReference type="EMBL" id="FOMS01000015">
    <property type="protein sequence ID" value="SFE74477.1"/>
    <property type="molecule type" value="Genomic_DNA"/>
</dbReference>
<evidence type="ECO:0000313" key="4">
    <source>
        <dbReference type="Proteomes" id="UP000325289"/>
    </source>
</evidence>
<dbReference type="InterPro" id="IPR006311">
    <property type="entry name" value="TAT_signal"/>
</dbReference>
<dbReference type="RefSeq" id="WP_149758034.1">
    <property type="nucleotide sequence ID" value="NZ_FOMS01000015.1"/>
</dbReference>
<evidence type="ECO:0000256" key="1">
    <source>
        <dbReference type="SAM" id="SignalP"/>
    </source>
</evidence>
<dbReference type="Gene3D" id="2.60.40.2470">
    <property type="entry name" value="SoxY domain"/>
    <property type="match status" value="1"/>
</dbReference>
<name>A0A1I2D1P8_9RHOB</name>
<dbReference type="PROSITE" id="PS51318">
    <property type="entry name" value="TAT"/>
    <property type="match status" value="1"/>
</dbReference>
<accession>A0A1I2D1P8</accession>
<dbReference type="InterPro" id="IPR016568">
    <property type="entry name" value="Sulphur_oxidation_SoxY"/>
</dbReference>
<sequence length="141" mass="14141">MRPISRRTSLALGLGAAAGTAFGEGAATKAEAAIAAFTGGANIAPGDVTLILPEIAENGFTVPIEVAAPGAEAILVLAPANPNPEVATFTFGPLSGAQRASTRIRLAQSQEVIAIARMDGGRYIEARRSVEVTLGGCGAPT</sequence>
<feature type="domain" description="Ig-like SoxY" evidence="2">
    <location>
        <begin position="35"/>
        <end position="137"/>
    </location>
</feature>
<reference evidence="3 4" key="1">
    <citation type="submission" date="2016-10" db="EMBL/GenBank/DDBJ databases">
        <authorList>
            <person name="Varghese N."/>
            <person name="Submissions S."/>
        </authorList>
    </citation>
    <scope>NUCLEOTIDE SEQUENCE [LARGE SCALE GENOMIC DNA]</scope>
    <source>
        <strain evidence="4">YIM D21,KCTC 23444,ACCC 10710</strain>
    </source>
</reference>
<evidence type="ECO:0000313" key="3">
    <source>
        <dbReference type="EMBL" id="SFE74477.1"/>
    </source>
</evidence>
<keyword evidence="1" id="KW-0732">Signal</keyword>
<organism evidence="3 4">
    <name type="scientific">Roseivivax sediminis</name>
    <dbReference type="NCBI Taxonomy" id="936889"/>
    <lineage>
        <taxon>Bacteria</taxon>
        <taxon>Pseudomonadati</taxon>
        <taxon>Pseudomonadota</taxon>
        <taxon>Alphaproteobacteria</taxon>
        <taxon>Rhodobacterales</taxon>
        <taxon>Roseobacteraceae</taxon>
        <taxon>Roseivivax</taxon>
    </lineage>
</organism>
<proteinExistence type="predicted"/>
<dbReference type="Pfam" id="PF13501">
    <property type="entry name" value="SoxY"/>
    <property type="match status" value="1"/>
</dbReference>
<dbReference type="PIRSF" id="PIRSF010312">
    <property type="entry name" value="Sulphur_oxidation_SoxY"/>
    <property type="match status" value="1"/>
</dbReference>
<gene>
    <name evidence="3" type="ORF">SAMN04515678_11530</name>
</gene>
<protein>
    <submittedName>
        <fullName evidence="3">Sulfur-oxidizing protein SoxY</fullName>
    </submittedName>
</protein>
<evidence type="ECO:0000259" key="2">
    <source>
        <dbReference type="Pfam" id="PF13501"/>
    </source>
</evidence>
<dbReference type="InterPro" id="IPR032711">
    <property type="entry name" value="SoxY"/>
</dbReference>
<feature type="chain" id="PRO_5009302167" evidence="1">
    <location>
        <begin position="24"/>
        <end position="141"/>
    </location>
</feature>
<feature type="signal peptide" evidence="1">
    <location>
        <begin position="1"/>
        <end position="23"/>
    </location>
</feature>